<name>A0A448Z691_9STRA</name>
<dbReference type="Gene3D" id="3.90.550.20">
    <property type="match status" value="1"/>
</dbReference>
<accession>A0A448Z691</accession>
<sequence>MSLSVGTNTNTDSHPLSSGPALPKNYTANERKDPVFAMTTRTKRRWFVVSVVSILVCYQAKTGSQFKTSIATTTAVAREITFSENNQHDGLFLDAHSTPQQQQQQQEEAHHHQHHQHAGSLLVDETSKNNGIVEATNETVGAHEKNRTNGSGRIENSFAIDNENGASLKQSIGSNRSSGTIATIDDILKSNETNSSSTRPTTPATPAGAAAVAVAALPTSPVPAAEVEAEAAAPPSITRTKSISTINDSLSYNDTNEEGRVSNLTAMAMFAEARAVLEELQLRTEGNHDTNSHECPPPLKYYKNRIVWPSITGPANFTNRSMMNDTGFEISGTRMIPKILHVSMRSRCLPQDIDMYVKRWEAQLPGHSIIFHDDQAVHDLIHDVDLWSDDFPWLESAMKCVLSTGAMTIDVWRILILYKYGGIYTDIDNWPEDRFNESTIPGDVSGFFYSDDWNRPSQWFMAFEPNHPLMYLTVEEIIRNLLKLEKIQHPKVVFVTGPHAVRQAYVKFAMHANSNITLDDYRNEKRKSRINGVPPIDFSHNITEDIFKSRRTHRGMAGKVVQKEKYPKGILKPKKFYSDKVEHNGTIVKRKERIQLESGVLYWKKGKYGNKHDKELCQSEQSKWRTFRNETSKETHSKRFLSAYPYVSLKQELGHGCRLLLLGLRSFCCDGGQDSIRSIRNDSLPSAPLNREIIWIFGILLVPRKVVVLR</sequence>
<dbReference type="Proteomes" id="UP000291116">
    <property type="component" value="Unassembled WGS sequence"/>
</dbReference>
<feature type="region of interest" description="Disordered" evidence="1">
    <location>
        <begin position="1"/>
        <end position="27"/>
    </location>
</feature>
<dbReference type="InterPro" id="IPR039367">
    <property type="entry name" value="Och1-like"/>
</dbReference>
<protein>
    <recommendedName>
        <fullName evidence="4">Alpha 1,4-glycosyltransferase domain-containing protein</fullName>
    </recommendedName>
</protein>
<dbReference type="GO" id="GO:0000009">
    <property type="term" value="F:alpha-1,6-mannosyltransferase activity"/>
    <property type="evidence" value="ECO:0007669"/>
    <property type="project" value="InterPro"/>
</dbReference>
<evidence type="ECO:0000313" key="2">
    <source>
        <dbReference type="EMBL" id="VEU37557.1"/>
    </source>
</evidence>
<dbReference type="GO" id="GO:0000136">
    <property type="term" value="C:mannan polymerase complex"/>
    <property type="evidence" value="ECO:0007669"/>
    <property type="project" value="TreeGrafter"/>
</dbReference>
<reference evidence="2 3" key="1">
    <citation type="submission" date="2019-01" db="EMBL/GenBank/DDBJ databases">
        <authorList>
            <person name="Ferrante I. M."/>
        </authorList>
    </citation>
    <scope>NUCLEOTIDE SEQUENCE [LARGE SCALE GENOMIC DNA]</scope>
    <source>
        <strain evidence="2 3">B856</strain>
    </source>
</reference>
<dbReference type="OrthoDB" id="43211at2759"/>
<organism evidence="2 3">
    <name type="scientific">Pseudo-nitzschia multistriata</name>
    <dbReference type="NCBI Taxonomy" id="183589"/>
    <lineage>
        <taxon>Eukaryota</taxon>
        <taxon>Sar</taxon>
        <taxon>Stramenopiles</taxon>
        <taxon>Ochrophyta</taxon>
        <taxon>Bacillariophyta</taxon>
        <taxon>Bacillariophyceae</taxon>
        <taxon>Bacillariophycidae</taxon>
        <taxon>Bacillariales</taxon>
        <taxon>Bacillariaceae</taxon>
        <taxon>Pseudo-nitzschia</taxon>
    </lineage>
</organism>
<evidence type="ECO:0008006" key="4">
    <source>
        <dbReference type="Google" id="ProtNLM"/>
    </source>
</evidence>
<dbReference type="PANTHER" id="PTHR31834">
    <property type="entry name" value="INITIATION-SPECIFIC ALPHA-1,6-MANNOSYLTRANSFERASE"/>
    <property type="match status" value="1"/>
</dbReference>
<dbReference type="PANTHER" id="PTHR31834:SF1">
    <property type="entry name" value="INITIATION-SPECIFIC ALPHA-1,6-MANNOSYLTRANSFERASE"/>
    <property type="match status" value="1"/>
</dbReference>
<evidence type="ECO:0000256" key="1">
    <source>
        <dbReference type="SAM" id="MobiDB-lite"/>
    </source>
</evidence>
<dbReference type="InterPro" id="IPR007577">
    <property type="entry name" value="GlycoTrfase_DXD_sugar-bd_CS"/>
</dbReference>
<proteinExistence type="predicted"/>
<gene>
    <name evidence="2" type="ORF">PSNMU_V1.4_AUG-EV-PASAV3_0043600</name>
</gene>
<dbReference type="SUPFAM" id="SSF53448">
    <property type="entry name" value="Nucleotide-diphospho-sugar transferases"/>
    <property type="match status" value="1"/>
</dbReference>
<dbReference type="GO" id="GO:0006487">
    <property type="term" value="P:protein N-linked glycosylation"/>
    <property type="evidence" value="ECO:0007669"/>
    <property type="project" value="TreeGrafter"/>
</dbReference>
<dbReference type="Pfam" id="PF04488">
    <property type="entry name" value="Gly_transf_sug"/>
    <property type="match status" value="1"/>
</dbReference>
<dbReference type="AlphaFoldDB" id="A0A448Z691"/>
<evidence type="ECO:0000313" key="3">
    <source>
        <dbReference type="Proteomes" id="UP000291116"/>
    </source>
</evidence>
<dbReference type="EMBL" id="CAACVS010000131">
    <property type="protein sequence ID" value="VEU37557.1"/>
    <property type="molecule type" value="Genomic_DNA"/>
</dbReference>
<feature type="region of interest" description="Disordered" evidence="1">
    <location>
        <begin position="134"/>
        <end position="154"/>
    </location>
</feature>
<keyword evidence="3" id="KW-1185">Reference proteome</keyword>
<feature type="compositionally biased region" description="Polar residues" evidence="1">
    <location>
        <begin position="1"/>
        <end position="16"/>
    </location>
</feature>
<dbReference type="InterPro" id="IPR029044">
    <property type="entry name" value="Nucleotide-diphossugar_trans"/>
</dbReference>
<feature type="region of interest" description="Disordered" evidence="1">
    <location>
        <begin position="97"/>
        <end position="120"/>
    </location>
</feature>